<dbReference type="PANTHER" id="PTHR36842">
    <property type="entry name" value="PROTEIN TOLB HOMOLOG"/>
    <property type="match status" value="1"/>
</dbReference>
<dbReference type="SUPFAM" id="SSF82171">
    <property type="entry name" value="DPP6 N-terminal domain-like"/>
    <property type="match status" value="1"/>
</dbReference>
<name>A0A2K8YYY6_9BACT</name>
<dbReference type="RefSeq" id="WP_100988541.1">
    <property type="nucleotide sequence ID" value="NZ_CP025096.1"/>
</dbReference>
<dbReference type="AlphaFoldDB" id="A0A2K8YYY6"/>
<evidence type="ECO:0000313" key="4">
    <source>
        <dbReference type="Proteomes" id="UP000232883"/>
    </source>
</evidence>
<proteinExistence type="inferred from homology"/>
<dbReference type="PROSITE" id="PS51257">
    <property type="entry name" value="PROKAR_LIPOPROTEIN"/>
    <property type="match status" value="1"/>
</dbReference>
<feature type="chain" id="PRO_5014596992" evidence="2">
    <location>
        <begin position="26"/>
        <end position="512"/>
    </location>
</feature>
<reference evidence="3 4" key="1">
    <citation type="submission" date="2017-11" db="EMBL/GenBank/DDBJ databases">
        <title>Taxonomic description and genome sequences of Spirosoma HA7 sp. nov., isolated from pollen microhabitat of Corylus avellana.</title>
        <authorList>
            <person name="Ambika Manirajan B."/>
            <person name="Suarez C."/>
            <person name="Ratering S."/>
            <person name="Geissler-Plaum R."/>
            <person name="Cardinale M."/>
            <person name="Sylvia S."/>
        </authorList>
    </citation>
    <scope>NUCLEOTIDE SEQUENCE [LARGE SCALE GENOMIC DNA]</scope>
    <source>
        <strain evidence="3 4">HA7</strain>
    </source>
</reference>
<keyword evidence="2" id="KW-0732">Signal</keyword>
<dbReference type="InterPro" id="IPR011659">
    <property type="entry name" value="WD40"/>
</dbReference>
<protein>
    <submittedName>
        <fullName evidence="3">Biopolymer transporter TolR</fullName>
    </submittedName>
</protein>
<sequence>MKIKKITLFACLSVSCLVMSIPVLAQKPNLGIFDGQGDIGAVLKPGSASYNPKTRTYELTGSGYNVWFDHDEFHFMWKRMKGDFILYTRAALVGKGVDPHRKVGWMVRTSLDPKSAHINAVEHGDGLTSLQFRRTEGANTEEIRSKLTGADIIQLERKGNTYTMRVAKFGEPFVTEQVADLPLGDEVYVGLFIGSHNKDVLERGVFRDVRISVPAFDKLVPYRDYLGSNLEILDVTTGDRQVIFNSPKSLQAPNWTPDGKTLLYNSEGLMYTFNLAKGKPSVLNTGAVKNNNNDHVLSFDGKMLGLSSGVKELGGSIVYTVPTKGGEPKQITPKGPSYLHGWSPDKKTLIFTGSRNNEFDIYSVPADGGPEVRLTDAKALDDGPEYTPDGKYIYFNSARTGTMQIWRMKPDGSEPEAVTNGEFHDWFPHISPDGKWLLFISFLKEEVKPDDHPFYKHVYLRMLPISGVGQPKVLAYIYGGQGTINTPSWSPDSKRVAFISNSAETSLSPIDK</sequence>
<gene>
    <name evidence="3" type="ORF">CWM47_13870</name>
</gene>
<evidence type="ECO:0000256" key="2">
    <source>
        <dbReference type="SAM" id="SignalP"/>
    </source>
</evidence>
<accession>A0A2K8YYY6</accession>
<organism evidence="3 4">
    <name type="scientific">Spirosoma pollinicola</name>
    <dbReference type="NCBI Taxonomy" id="2057025"/>
    <lineage>
        <taxon>Bacteria</taxon>
        <taxon>Pseudomonadati</taxon>
        <taxon>Bacteroidota</taxon>
        <taxon>Cytophagia</taxon>
        <taxon>Cytophagales</taxon>
        <taxon>Cytophagaceae</taxon>
        <taxon>Spirosoma</taxon>
    </lineage>
</organism>
<dbReference type="Pfam" id="PF07676">
    <property type="entry name" value="PD40"/>
    <property type="match status" value="5"/>
</dbReference>
<dbReference type="OrthoDB" id="8432779at2"/>
<feature type="signal peptide" evidence="2">
    <location>
        <begin position="1"/>
        <end position="25"/>
    </location>
</feature>
<dbReference type="PANTHER" id="PTHR36842:SF1">
    <property type="entry name" value="PROTEIN TOLB"/>
    <property type="match status" value="1"/>
</dbReference>
<keyword evidence="4" id="KW-1185">Reference proteome</keyword>
<evidence type="ECO:0000313" key="3">
    <source>
        <dbReference type="EMBL" id="AUD02825.1"/>
    </source>
</evidence>
<dbReference type="InterPro" id="IPR011042">
    <property type="entry name" value="6-blade_b-propeller_TolB-like"/>
</dbReference>
<dbReference type="EMBL" id="CP025096">
    <property type="protein sequence ID" value="AUD02825.1"/>
    <property type="molecule type" value="Genomic_DNA"/>
</dbReference>
<comment type="similarity">
    <text evidence="1">Belongs to the TolB family.</text>
</comment>
<dbReference type="Proteomes" id="UP000232883">
    <property type="component" value="Chromosome"/>
</dbReference>
<dbReference type="KEGG" id="spir:CWM47_13870"/>
<dbReference type="Gene3D" id="2.120.10.30">
    <property type="entry name" value="TolB, C-terminal domain"/>
    <property type="match status" value="1"/>
</dbReference>
<evidence type="ECO:0000256" key="1">
    <source>
        <dbReference type="ARBA" id="ARBA00009820"/>
    </source>
</evidence>